<dbReference type="AlphaFoldDB" id="A0A8T9C5U0"/>
<gene>
    <name evidence="3" type="ORF">LSUE1_G004284</name>
</gene>
<feature type="region of interest" description="Disordered" evidence="1">
    <location>
        <begin position="108"/>
        <end position="131"/>
    </location>
</feature>
<sequence>MAWGHSAPKASPPPRSALSKLFPLLVLLIVLGIFAFVGYHIYLSMQKISSAASDKMQSKNVIFTKDGLKVGVKEVKTESYVDSTQSILVKAWNLSTWPGYKSRLWNQQQATGADSGKPESRKPNHWAQESGEDNVLQLAVYPTLFSRHSSATK</sequence>
<evidence type="ECO:0000256" key="2">
    <source>
        <dbReference type="SAM" id="Phobius"/>
    </source>
</evidence>
<keyword evidence="2" id="KW-1133">Transmembrane helix</keyword>
<keyword evidence="4" id="KW-1185">Reference proteome</keyword>
<keyword evidence="2" id="KW-0472">Membrane</keyword>
<dbReference type="PANTHER" id="PTHR42077:SF1">
    <property type="entry name" value="YALI0F30239P"/>
    <property type="match status" value="1"/>
</dbReference>
<dbReference type="Proteomes" id="UP000469558">
    <property type="component" value="Unassembled WGS sequence"/>
</dbReference>
<comment type="caution">
    <text evidence="3">The sequence shown here is derived from an EMBL/GenBank/DDBJ whole genome shotgun (WGS) entry which is preliminary data.</text>
</comment>
<dbReference type="PANTHER" id="PTHR42077">
    <property type="entry name" value="YALI0F30239P"/>
    <property type="match status" value="1"/>
</dbReference>
<name>A0A8T9C5U0_9HELO</name>
<feature type="transmembrane region" description="Helical" evidence="2">
    <location>
        <begin position="21"/>
        <end position="42"/>
    </location>
</feature>
<proteinExistence type="predicted"/>
<evidence type="ECO:0000313" key="3">
    <source>
        <dbReference type="EMBL" id="TVY78120.1"/>
    </source>
</evidence>
<reference evidence="3 4" key="1">
    <citation type="submission" date="2018-05" db="EMBL/GenBank/DDBJ databases">
        <title>Genome sequencing and assembly of the regulated plant pathogen Lachnellula willkommii and related sister species for the development of diagnostic species identification markers.</title>
        <authorList>
            <person name="Giroux E."/>
            <person name="Bilodeau G."/>
        </authorList>
    </citation>
    <scope>NUCLEOTIDE SEQUENCE [LARGE SCALE GENOMIC DNA]</scope>
    <source>
        <strain evidence="3 4">CBS 268.59</strain>
    </source>
</reference>
<keyword evidence="2" id="KW-0812">Transmembrane</keyword>
<evidence type="ECO:0000256" key="1">
    <source>
        <dbReference type="SAM" id="MobiDB-lite"/>
    </source>
</evidence>
<evidence type="ECO:0000313" key="4">
    <source>
        <dbReference type="Proteomes" id="UP000469558"/>
    </source>
</evidence>
<protein>
    <submittedName>
        <fullName evidence="3">Uncharacterized protein</fullName>
    </submittedName>
</protein>
<organism evidence="3 4">
    <name type="scientific">Lachnellula suecica</name>
    <dbReference type="NCBI Taxonomy" id="602035"/>
    <lineage>
        <taxon>Eukaryota</taxon>
        <taxon>Fungi</taxon>
        <taxon>Dikarya</taxon>
        <taxon>Ascomycota</taxon>
        <taxon>Pezizomycotina</taxon>
        <taxon>Leotiomycetes</taxon>
        <taxon>Helotiales</taxon>
        <taxon>Lachnaceae</taxon>
        <taxon>Lachnellula</taxon>
    </lineage>
</organism>
<accession>A0A8T9C5U0</accession>
<dbReference type="EMBL" id="QGMK01000843">
    <property type="protein sequence ID" value="TVY78120.1"/>
    <property type="molecule type" value="Genomic_DNA"/>
</dbReference>
<dbReference type="OrthoDB" id="4083871at2759"/>